<feature type="compositionally biased region" description="Basic and acidic residues" evidence="1">
    <location>
        <begin position="446"/>
        <end position="470"/>
    </location>
</feature>
<feature type="compositionally biased region" description="Low complexity" evidence="1">
    <location>
        <begin position="408"/>
        <end position="420"/>
    </location>
</feature>
<evidence type="ECO:0000313" key="2">
    <source>
        <dbReference type="EMBL" id="EDN81460.1"/>
    </source>
</evidence>
<proteinExistence type="predicted"/>
<name>A7BE36_9ACTO</name>
<dbReference type="RefSeq" id="WP_003793093.1">
    <property type="nucleotide sequence ID" value="NZ_DS264586.1"/>
</dbReference>
<evidence type="ECO:0000256" key="1">
    <source>
        <dbReference type="SAM" id="MobiDB-lite"/>
    </source>
</evidence>
<dbReference type="EMBL" id="AAYI02000004">
    <property type="protein sequence ID" value="EDN81460.1"/>
    <property type="molecule type" value="Genomic_DNA"/>
</dbReference>
<gene>
    <name evidence="2" type="ORF">ACTODO_01937</name>
</gene>
<feature type="compositionally biased region" description="Gly residues" evidence="1">
    <location>
        <begin position="421"/>
        <end position="445"/>
    </location>
</feature>
<dbReference type="HOGENOM" id="CLU_529606_0_0_11"/>
<reference evidence="2" key="2">
    <citation type="submission" date="2015-05" db="EMBL/GenBank/DDBJ databases">
        <title>Draft genome sequence of Actinomyces odontolyticus (ATCC 17982).</title>
        <authorList>
            <person name="Sudarsanam P."/>
            <person name="Ley R."/>
            <person name="Guruge J."/>
            <person name="Turnbaugh P.J."/>
            <person name="Mahowald M."/>
            <person name="Liep D."/>
            <person name="Gordon J."/>
        </authorList>
    </citation>
    <scope>NUCLEOTIDE SEQUENCE</scope>
    <source>
        <strain evidence="2">ATCC 17982</strain>
    </source>
</reference>
<accession>A7BE36</accession>
<comment type="caution">
    <text evidence="2">The sequence shown here is derived from an EMBL/GenBank/DDBJ whole genome shotgun (WGS) entry which is preliminary data.</text>
</comment>
<dbReference type="AlphaFoldDB" id="A7BE36"/>
<feature type="compositionally biased region" description="Basic and acidic residues" evidence="1">
    <location>
        <begin position="484"/>
        <end position="497"/>
    </location>
</feature>
<organism evidence="2 3">
    <name type="scientific">Schaalia dentiphila ATCC 17982</name>
    <dbReference type="NCBI Taxonomy" id="411466"/>
    <lineage>
        <taxon>Bacteria</taxon>
        <taxon>Bacillati</taxon>
        <taxon>Actinomycetota</taxon>
        <taxon>Actinomycetes</taxon>
        <taxon>Actinomycetales</taxon>
        <taxon>Actinomycetaceae</taxon>
        <taxon>Schaalia</taxon>
        <taxon>Schaalia dentiphila</taxon>
    </lineage>
</organism>
<keyword evidence="3" id="KW-1185">Reference proteome</keyword>
<sequence>MYDRLMQFANSAPENEKLYGWDDEHSTVVKAIRKAQEKIEHFKDHQGFTGQAGDAMSAEAVRAFNRFNGQANFYLTGMSYYVEARRAIMLAAEEARQLSPTLLDPMTEAMRDVATVTIPVASNFGLPGQFVNSLVVTGAAYVNAVEAQANAQREAKSTEIIEHLESTMNNLGSRLTEHTQAGVNTGAETGGSGWEPIPEIPKDSADALEKGHITISPYEGGAYGRSRSDAFGNADLRGSDSGLYPGGYDNGEGINQRVMQSPRVPSRYFPEGEVGSRANPITDPQDLMDMDLLHTRVNGDRHANGVIGGHTPAPPIDRDHPLWGLNASRAAESQTVGRLGGIGVMGAGALGLRGAARMGSVSMGAMGRMGGVGAGSFGTSGAGALGRGSAVAGSSALRAGTYSGTGMGTYTPPGSGQSAGAAGGQGAAAGQRGGFMGASGAGAGGAKEDKKQRRRKYEAFRVDDKDDDALPRGYVNPLSQTYGTDKDIAPARRRDDGWDPNQW</sequence>
<reference evidence="2" key="1">
    <citation type="submission" date="2007-04" db="EMBL/GenBank/DDBJ databases">
        <authorList>
            <person name="Fulton L."/>
            <person name="Clifton S."/>
            <person name="Fulton B."/>
            <person name="Xu J."/>
            <person name="Minx P."/>
            <person name="Pepin K.H."/>
            <person name="Johnson M."/>
            <person name="Thiruvilangam P."/>
            <person name="Bhonagiri V."/>
            <person name="Nash W.E."/>
            <person name="Mardis E.R."/>
            <person name="Wilson R.K."/>
        </authorList>
    </citation>
    <scope>NUCLEOTIDE SEQUENCE [LARGE SCALE GENOMIC DNA]</scope>
    <source>
        <strain evidence="2">ATCC 17982</strain>
    </source>
</reference>
<protein>
    <submittedName>
        <fullName evidence="2">Uncharacterized protein</fullName>
    </submittedName>
</protein>
<dbReference type="eggNOG" id="ENOG5030P2A">
    <property type="taxonomic scope" value="Bacteria"/>
</dbReference>
<dbReference type="Proteomes" id="UP000003553">
    <property type="component" value="Unassembled WGS sequence"/>
</dbReference>
<feature type="region of interest" description="Disordered" evidence="1">
    <location>
        <begin position="408"/>
        <end position="503"/>
    </location>
</feature>
<evidence type="ECO:0000313" key="3">
    <source>
        <dbReference type="Proteomes" id="UP000003553"/>
    </source>
</evidence>